<accession>A0A9W6LLS2</accession>
<dbReference type="PANTHER" id="PTHR38471:SF2">
    <property type="entry name" value="FOUR HELIX BUNDLE PROTEIN"/>
    <property type="match status" value="1"/>
</dbReference>
<gene>
    <name evidence="1" type="ORF">TISLANDTSLP1_18330</name>
</gene>
<dbReference type="NCBIfam" id="NF008911">
    <property type="entry name" value="PRK12275.1-2"/>
    <property type="match status" value="1"/>
</dbReference>
<dbReference type="EMBL" id="BSDX01000001">
    <property type="protein sequence ID" value="GLI54140.1"/>
    <property type="molecule type" value="Genomic_DNA"/>
</dbReference>
<dbReference type="Gene3D" id="1.20.1440.60">
    <property type="entry name" value="23S rRNA-intervening sequence"/>
    <property type="match status" value="1"/>
</dbReference>
<dbReference type="AlphaFoldDB" id="A0A9W6LLS2"/>
<name>A0A9W6LLS2_9BACT</name>
<evidence type="ECO:0008006" key="3">
    <source>
        <dbReference type="Google" id="ProtNLM"/>
    </source>
</evidence>
<dbReference type="InterPro" id="IPR036583">
    <property type="entry name" value="23S_rRNA_IVS_sf"/>
</dbReference>
<dbReference type="Proteomes" id="UP001144297">
    <property type="component" value="Unassembled WGS sequence"/>
</dbReference>
<dbReference type="CDD" id="cd16377">
    <property type="entry name" value="23S_rRNA_IVP_like"/>
    <property type="match status" value="1"/>
</dbReference>
<comment type="caution">
    <text evidence="1">The sequence shown here is derived from an EMBL/GenBank/DDBJ whole genome shotgun (WGS) entry which is preliminary data.</text>
</comment>
<proteinExistence type="predicted"/>
<dbReference type="Pfam" id="PF05635">
    <property type="entry name" value="23S_rRNA_IVP"/>
    <property type="match status" value="1"/>
</dbReference>
<dbReference type="NCBIfam" id="TIGR02436">
    <property type="entry name" value="four helix bundle protein"/>
    <property type="match status" value="1"/>
</dbReference>
<dbReference type="SUPFAM" id="SSF158446">
    <property type="entry name" value="IVS-encoded protein-like"/>
    <property type="match status" value="1"/>
</dbReference>
<sequence>MRVKTHKDLDIWKEGIEIVTTVYELTKTFPDFEKYGLTSQMQRAAVSIPSNIAEGAARNSKKEFIQFIYVALGSLSELETLLIISKKLNYLSDERYKLINNKIVDLRKKMLNFLKYLREKCELK</sequence>
<protein>
    <recommendedName>
        <fullName evidence="3">Four helix bundle protein</fullName>
    </recommendedName>
</protein>
<evidence type="ECO:0000313" key="2">
    <source>
        <dbReference type="Proteomes" id="UP001144297"/>
    </source>
</evidence>
<dbReference type="PANTHER" id="PTHR38471">
    <property type="entry name" value="FOUR HELIX BUNDLE PROTEIN"/>
    <property type="match status" value="1"/>
</dbReference>
<evidence type="ECO:0000313" key="1">
    <source>
        <dbReference type="EMBL" id="GLI54140.1"/>
    </source>
</evidence>
<dbReference type="InterPro" id="IPR012657">
    <property type="entry name" value="23S_rRNA-intervening_sequence"/>
</dbReference>
<reference evidence="1" key="1">
    <citation type="submission" date="2022-12" db="EMBL/GenBank/DDBJ databases">
        <title>Reference genome sequencing for broad-spectrum identification of bacterial and archaeal isolates by mass spectrometry.</title>
        <authorList>
            <person name="Sekiguchi Y."/>
            <person name="Tourlousse D.M."/>
        </authorList>
    </citation>
    <scope>NUCLEOTIDE SEQUENCE</scope>
    <source>
        <strain evidence="1">TSL-P1</strain>
    </source>
</reference>
<organism evidence="1 2">
    <name type="scientific">Thermodesulfovibrio yellowstonii</name>
    <dbReference type="NCBI Taxonomy" id="28262"/>
    <lineage>
        <taxon>Bacteria</taxon>
        <taxon>Pseudomonadati</taxon>
        <taxon>Nitrospirota</taxon>
        <taxon>Thermodesulfovibrionia</taxon>
        <taxon>Thermodesulfovibrionales</taxon>
        <taxon>Thermodesulfovibrionaceae</taxon>
        <taxon>Thermodesulfovibrio</taxon>
    </lineage>
</organism>
<keyword evidence="2" id="KW-1185">Reference proteome</keyword>